<accession>A0A328YT62</accession>
<feature type="domain" description="DJ-1/PfpI" evidence="1">
    <location>
        <begin position="15"/>
        <end position="207"/>
    </location>
</feature>
<evidence type="ECO:0000313" key="3">
    <source>
        <dbReference type="Proteomes" id="UP000248856"/>
    </source>
</evidence>
<dbReference type="PANTHER" id="PTHR43130">
    <property type="entry name" value="ARAC-FAMILY TRANSCRIPTIONAL REGULATOR"/>
    <property type="match status" value="1"/>
</dbReference>
<name>A0A328YT62_9BURK</name>
<sequence>MTTDTLFPRTQRIGILVFPDFEPLDVWGFIEAFSIARFIGTSYAQPPACPFEIVLISNECRPPAWGPSSGPAPAPVRSFNGPRVAPDLFRDEALEQPFYLLMVPGGQGVASLLLGEGQDALGALLDWLRAMDGRVGLLTSVCTGAALLAKTGLLDGRPAATNHQAFGWVAGFGPKVLWDNTSRWVDAGRYVTSAGVSAGTDMAWHLVSRLAGRAVAEAAALAAEYDWHRDPGQPIFYPQQAAVPSGPG</sequence>
<dbReference type="Gene3D" id="3.40.50.880">
    <property type="match status" value="1"/>
</dbReference>
<evidence type="ECO:0000259" key="1">
    <source>
        <dbReference type="Pfam" id="PF01965"/>
    </source>
</evidence>
<keyword evidence="3" id="KW-1185">Reference proteome</keyword>
<dbReference type="InterPro" id="IPR029062">
    <property type="entry name" value="Class_I_gatase-like"/>
</dbReference>
<dbReference type="InterPro" id="IPR052158">
    <property type="entry name" value="INH-QAR"/>
</dbReference>
<dbReference type="CDD" id="cd03139">
    <property type="entry name" value="GATase1_PfpI_2"/>
    <property type="match status" value="1"/>
</dbReference>
<dbReference type="SUPFAM" id="SSF52317">
    <property type="entry name" value="Class I glutamine amidotransferase-like"/>
    <property type="match status" value="1"/>
</dbReference>
<evidence type="ECO:0000313" key="2">
    <source>
        <dbReference type="EMBL" id="RAR77178.1"/>
    </source>
</evidence>
<protein>
    <submittedName>
        <fullName evidence="2">DJ-1/PfpI family protein</fullName>
    </submittedName>
</protein>
<dbReference type="EMBL" id="QLTA01000039">
    <property type="protein sequence ID" value="RAR77178.1"/>
    <property type="molecule type" value="Genomic_DNA"/>
</dbReference>
<proteinExistence type="predicted"/>
<dbReference type="Proteomes" id="UP000248856">
    <property type="component" value="Unassembled WGS sequence"/>
</dbReference>
<dbReference type="Pfam" id="PF01965">
    <property type="entry name" value="DJ-1_PfpI"/>
    <property type="match status" value="1"/>
</dbReference>
<reference evidence="2 3" key="1">
    <citation type="submission" date="2018-06" db="EMBL/GenBank/DDBJ databases">
        <title>Genomic Encyclopedia of Archaeal and Bacterial Type Strains, Phase II (KMG-II): from individual species to whole genera.</title>
        <authorList>
            <person name="Goeker M."/>
        </authorList>
    </citation>
    <scope>NUCLEOTIDE SEQUENCE [LARGE SCALE GENOMIC DNA]</scope>
    <source>
        <strain evidence="2 3">CFPB 3232</strain>
    </source>
</reference>
<dbReference type="InterPro" id="IPR002818">
    <property type="entry name" value="DJ-1/PfpI"/>
</dbReference>
<dbReference type="RefSeq" id="WP_170146288.1">
    <property type="nucleotide sequence ID" value="NZ_CBCSGC010000127.1"/>
</dbReference>
<dbReference type="PANTHER" id="PTHR43130:SF3">
    <property type="entry name" value="HTH-TYPE TRANSCRIPTIONAL REGULATOR RV1931C"/>
    <property type="match status" value="1"/>
</dbReference>
<organism evidence="2 3">
    <name type="scientific">Paracidovorax anthurii</name>
    <dbReference type="NCBI Taxonomy" id="78229"/>
    <lineage>
        <taxon>Bacteria</taxon>
        <taxon>Pseudomonadati</taxon>
        <taxon>Pseudomonadota</taxon>
        <taxon>Betaproteobacteria</taxon>
        <taxon>Burkholderiales</taxon>
        <taxon>Comamonadaceae</taxon>
        <taxon>Paracidovorax</taxon>
    </lineage>
</organism>
<gene>
    <name evidence="2" type="ORF">AX018_103921</name>
</gene>
<comment type="caution">
    <text evidence="2">The sequence shown here is derived from an EMBL/GenBank/DDBJ whole genome shotgun (WGS) entry which is preliminary data.</text>
</comment>
<dbReference type="AlphaFoldDB" id="A0A328YT62"/>